<feature type="region of interest" description="Disordered" evidence="1">
    <location>
        <begin position="1"/>
        <end position="22"/>
    </location>
</feature>
<accession>A0AAQ3JPH3</accession>
<feature type="compositionally biased region" description="Basic and acidic residues" evidence="1">
    <location>
        <begin position="62"/>
        <end position="85"/>
    </location>
</feature>
<feature type="compositionally biased region" description="Low complexity" evidence="1">
    <location>
        <begin position="152"/>
        <end position="167"/>
    </location>
</feature>
<dbReference type="Proteomes" id="UP001327560">
    <property type="component" value="Chromosome 1"/>
</dbReference>
<sequence>MSPPMKLQEAIKNSIVSPSGSEDLSFAISRRQSKISARLQGSDKDERFRFLTGYRSSQSVSRSDDASKPRSIKSESAKYREKRKESATLALQLSLSYADLRWFLVDEEGPESTKGDDGRRAPHDDCHGPRHDGCDLVGKHHRQERGEAPYRGLQASPAGPGAALQGAEAEEQQQEIRVGDPHEDQGRQVVP</sequence>
<gene>
    <name evidence="2" type="ORF">Cni_G02590</name>
</gene>
<evidence type="ECO:0000256" key="1">
    <source>
        <dbReference type="SAM" id="MobiDB-lite"/>
    </source>
</evidence>
<name>A0AAQ3JPH3_9LILI</name>
<protein>
    <submittedName>
        <fullName evidence="2">Uncharacterized protein</fullName>
    </submittedName>
</protein>
<feature type="compositionally biased region" description="Basic and acidic residues" evidence="1">
    <location>
        <begin position="177"/>
        <end position="191"/>
    </location>
</feature>
<proteinExistence type="predicted"/>
<feature type="region of interest" description="Disordered" evidence="1">
    <location>
        <begin position="48"/>
        <end position="85"/>
    </location>
</feature>
<reference evidence="2 3" key="1">
    <citation type="submission" date="2023-10" db="EMBL/GenBank/DDBJ databases">
        <title>Chromosome-scale genome assembly provides insights into flower coloration mechanisms of Canna indica.</title>
        <authorList>
            <person name="Li C."/>
        </authorList>
    </citation>
    <scope>NUCLEOTIDE SEQUENCE [LARGE SCALE GENOMIC DNA]</scope>
    <source>
        <tissue evidence="2">Flower</tissue>
    </source>
</reference>
<dbReference type="EMBL" id="CP136890">
    <property type="protein sequence ID" value="WOK93889.1"/>
    <property type="molecule type" value="Genomic_DNA"/>
</dbReference>
<feature type="region of interest" description="Disordered" evidence="1">
    <location>
        <begin position="108"/>
        <end position="191"/>
    </location>
</feature>
<evidence type="ECO:0000313" key="2">
    <source>
        <dbReference type="EMBL" id="WOK93889.1"/>
    </source>
</evidence>
<organism evidence="2 3">
    <name type="scientific">Canna indica</name>
    <name type="common">Indian-shot</name>
    <dbReference type="NCBI Taxonomy" id="4628"/>
    <lineage>
        <taxon>Eukaryota</taxon>
        <taxon>Viridiplantae</taxon>
        <taxon>Streptophyta</taxon>
        <taxon>Embryophyta</taxon>
        <taxon>Tracheophyta</taxon>
        <taxon>Spermatophyta</taxon>
        <taxon>Magnoliopsida</taxon>
        <taxon>Liliopsida</taxon>
        <taxon>Zingiberales</taxon>
        <taxon>Cannaceae</taxon>
        <taxon>Canna</taxon>
    </lineage>
</organism>
<keyword evidence="3" id="KW-1185">Reference proteome</keyword>
<dbReference type="AlphaFoldDB" id="A0AAQ3JPH3"/>
<evidence type="ECO:0000313" key="3">
    <source>
        <dbReference type="Proteomes" id="UP001327560"/>
    </source>
</evidence>
<feature type="compositionally biased region" description="Basic and acidic residues" evidence="1">
    <location>
        <begin position="111"/>
        <end position="148"/>
    </location>
</feature>